<sequence length="220" mass="25457">MYTNFIANIQITREEMRNRFRIYCIFADSSLKMRFSNCSNETNTSNSSAKHEGRFSQFRDGQFKEVLPKQIANCRANGMESSLTAYHKKKKKKENNERISYDFMKGLTRNMIFKRTQNNVTTVFGGMELSDITWQGDISKNNYTISCWHSESSGCELTVKNDWAIYRFCGRRVKVLAVGCEIAVRLVPHELEFSSNQKMRMDALNILNFRTHCSMAQGAS</sequence>
<dbReference type="RefSeq" id="XP_003140603.1">
    <property type="nucleotide sequence ID" value="XM_003140555.1"/>
</dbReference>
<name>A0A1S0U0V8_LOALO</name>
<dbReference type="InParanoid" id="A0A1S0U0V8"/>
<organism evidence="1">
    <name type="scientific">Loa loa</name>
    <name type="common">Eye worm</name>
    <name type="synonym">Filaria loa</name>
    <dbReference type="NCBI Taxonomy" id="7209"/>
    <lineage>
        <taxon>Eukaryota</taxon>
        <taxon>Metazoa</taxon>
        <taxon>Ecdysozoa</taxon>
        <taxon>Nematoda</taxon>
        <taxon>Chromadorea</taxon>
        <taxon>Rhabditida</taxon>
        <taxon>Spirurina</taxon>
        <taxon>Spiruromorpha</taxon>
        <taxon>Filarioidea</taxon>
        <taxon>Onchocercidae</taxon>
        <taxon>Loa</taxon>
    </lineage>
</organism>
<protein>
    <submittedName>
        <fullName evidence="1">Uncharacterized protein</fullName>
    </submittedName>
</protein>
<dbReference type="EMBL" id="JH712139">
    <property type="protein sequence ID" value="EFO23471.1"/>
    <property type="molecule type" value="Genomic_DNA"/>
</dbReference>
<accession>A0A1S0U0V8</accession>
<proteinExistence type="predicted"/>
<dbReference type="CTD" id="9942421"/>
<dbReference type="GeneID" id="9942421"/>
<reference evidence="1" key="1">
    <citation type="submission" date="2012-04" db="EMBL/GenBank/DDBJ databases">
        <title>The Genome Sequence of Loa loa.</title>
        <authorList>
            <consortium name="The Broad Institute Genome Sequencing Platform"/>
            <consortium name="Broad Institute Genome Sequencing Center for Infectious Disease"/>
            <person name="Nutman T.B."/>
            <person name="Fink D.L."/>
            <person name="Russ C."/>
            <person name="Young S."/>
            <person name="Zeng Q."/>
            <person name="Gargeya S."/>
            <person name="Alvarado L."/>
            <person name="Berlin A."/>
            <person name="Chapman S.B."/>
            <person name="Chen Z."/>
            <person name="Freedman E."/>
            <person name="Gellesch M."/>
            <person name="Goldberg J."/>
            <person name="Griggs A."/>
            <person name="Gujja S."/>
            <person name="Heilman E.R."/>
            <person name="Heiman D."/>
            <person name="Howarth C."/>
            <person name="Mehta T."/>
            <person name="Neiman D."/>
            <person name="Pearson M."/>
            <person name="Roberts A."/>
            <person name="Saif S."/>
            <person name="Shea T."/>
            <person name="Shenoy N."/>
            <person name="Sisk P."/>
            <person name="Stolte C."/>
            <person name="Sykes S."/>
            <person name="White J."/>
            <person name="Yandava C."/>
            <person name="Haas B."/>
            <person name="Henn M.R."/>
            <person name="Nusbaum C."/>
            <person name="Birren B."/>
        </authorList>
    </citation>
    <scope>NUCLEOTIDE SEQUENCE [LARGE SCALE GENOMIC DNA]</scope>
</reference>
<dbReference type="KEGG" id="loa:LOAG_05018"/>
<evidence type="ECO:0000313" key="1">
    <source>
        <dbReference type="EMBL" id="EFO23471.1"/>
    </source>
</evidence>
<dbReference type="AlphaFoldDB" id="A0A1S0U0V8"/>
<gene>
    <name evidence="1" type="ORF">LOAG_05018</name>
</gene>